<dbReference type="InterPro" id="IPR036291">
    <property type="entry name" value="NAD(P)-bd_dom_sf"/>
</dbReference>
<evidence type="ECO:0000259" key="12">
    <source>
        <dbReference type="SMART" id="SM01274"/>
    </source>
</evidence>
<dbReference type="Pfam" id="PF03949">
    <property type="entry name" value="Malic_M"/>
    <property type="match status" value="1"/>
</dbReference>
<dbReference type="GO" id="GO:0046872">
    <property type="term" value="F:metal ion binding"/>
    <property type="evidence" value="ECO:0007669"/>
    <property type="project" value="UniProtKB-KW"/>
</dbReference>
<dbReference type="RefSeq" id="WP_148577326.1">
    <property type="nucleotide sequence ID" value="NZ_JAVEUW010000025.1"/>
</dbReference>
<feature type="binding site" evidence="10">
    <location>
        <begin position="76"/>
        <end position="83"/>
    </location>
    <ligand>
        <name>NADP(+)</name>
        <dbReference type="ChEBI" id="CHEBI:58349"/>
    </ligand>
</feature>
<dbReference type="InterPro" id="IPR051674">
    <property type="entry name" value="Malate_Decarboxylase"/>
</dbReference>
<comment type="cofactor">
    <cofactor evidence="1">
        <name>Mn(2+)</name>
        <dbReference type="ChEBI" id="CHEBI:29035"/>
    </cofactor>
</comment>
<feature type="binding site" evidence="10">
    <location>
        <position position="287"/>
    </location>
    <ligand>
        <name>a divalent metal cation</name>
        <dbReference type="ChEBI" id="CHEBI:60240"/>
    </ligand>
</feature>
<comment type="similarity">
    <text evidence="4">In the C-terminal section; belongs to the phosphate acetyltransferase and butyryltransferase family.</text>
</comment>
<dbReference type="Pfam" id="PF01515">
    <property type="entry name" value="PTA_PTB"/>
    <property type="match status" value="1"/>
</dbReference>
<dbReference type="InterPro" id="IPR002505">
    <property type="entry name" value="PTA_PTB"/>
</dbReference>
<comment type="caution">
    <text evidence="13">The sequence shown here is derived from an EMBL/GenBank/DDBJ whole genome shotgun (WGS) entry which is preliminary data.</text>
</comment>
<evidence type="ECO:0000256" key="3">
    <source>
        <dbReference type="ARBA" id="ARBA00007686"/>
    </source>
</evidence>
<dbReference type="CDD" id="cd05311">
    <property type="entry name" value="NAD_bind_2_malic_enz"/>
    <property type="match status" value="1"/>
</dbReference>
<feature type="binding site" evidence="10">
    <location>
        <position position="162"/>
    </location>
    <ligand>
        <name>a divalent metal cation</name>
        <dbReference type="ChEBI" id="CHEBI:60240"/>
    </ligand>
</feature>
<dbReference type="InterPro" id="IPR037062">
    <property type="entry name" value="Malic_N_dom_sf"/>
</dbReference>
<dbReference type="AlphaFoldDB" id="A0A6C2D7K0"/>
<dbReference type="Gene3D" id="3.40.50.720">
    <property type="entry name" value="NAD(P)-binding Rossmann-like Domain"/>
    <property type="match status" value="1"/>
</dbReference>
<evidence type="ECO:0000256" key="10">
    <source>
        <dbReference type="PIRSR" id="PIRSR036684-3"/>
    </source>
</evidence>
<comment type="cofactor">
    <cofactor evidence="2">
        <name>Mg(2+)</name>
        <dbReference type="ChEBI" id="CHEBI:18420"/>
    </cofactor>
</comment>
<dbReference type="Proteomes" id="UP000389128">
    <property type="component" value="Unassembled WGS sequence"/>
</dbReference>
<dbReference type="Gene3D" id="3.40.50.10380">
    <property type="entry name" value="Malic enzyme, N-terminal domain"/>
    <property type="match status" value="1"/>
</dbReference>
<dbReference type="PIRSF" id="PIRSF036684">
    <property type="entry name" value="ME_PTA"/>
    <property type="match status" value="1"/>
</dbReference>
<feature type="active site" description="Proton acceptor" evidence="8">
    <location>
        <position position="94"/>
    </location>
</feature>
<dbReference type="InterPro" id="IPR042113">
    <property type="entry name" value="P_AcTrfase_dom1"/>
</dbReference>
<dbReference type="InterPro" id="IPR012301">
    <property type="entry name" value="Malic_N_dom"/>
</dbReference>
<dbReference type="SUPFAM" id="SSF53659">
    <property type="entry name" value="Isocitrate/Isopropylmalate dehydrogenase-like"/>
    <property type="match status" value="1"/>
</dbReference>
<evidence type="ECO:0000256" key="4">
    <source>
        <dbReference type="ARBA" id="ARBA00008756"/>
    </source>
</evidence>
<feature type="domain" description="Malic enzyme NAD-binding" evidence="11">
    <location>
        <begin position="163"/>
        <end position="400"/>
    </location>
</feature>
<feature type="binding site" evidence="9">
    <location>
        <position position="137"/>
    </location>
    <ligand>
        <name>a divalent metal cation</name>
        <dbReference type="ChEBI" id="CHEBI:60240"/>
    </ligand>
</feature>
<dbReference type="PANTHER" id="PTHR43237:SF4">
    <property type="entry name" value="NADP-DEPENDENT MALIC ENZYME"/>
    <property type="match status" value="1"/>
</dbReference>
<dbReference type="GO" id="GO:0004470">
    <property type="term" value="F:malic enzyme activity"/>
    <property type="evidence" value="ECO:0007669"/>
    <property type="project" value="InterPro"/>
</dbReference>
<feature type="domain" description="Malic enzyme N-terminal" evidence="12">
    <location>
        <begin position="18"/>
        <end position="151"/>
    </location>
</feature>
<dbReference type="FunFam" id="3.40.50.720:FF:000095">
    <property type="entry name" value="NADP-dependent malic enzyme"/>
    <property type="match status" value="1"/>
</dbReference>
<dbReference type="SUPFAM" id="SSF53223">
    <property type="entry name" value="Aminoacid dehydrogenase-like, N-terminal domain"/>
    <property type="match status" value="1"/>
</dbReference>
<evidence type="ECO:0000256" key="9">
    <source>
        <dbReference type="PIRSR" id="PIRSR036684-2"/>
    </source>
</evidence>
<evidence type="ECO:0000259" key="11">
    <source>
        <dbReference type="SMART" id="SM00919"/>
    </source>
</evidence>
<dbReference type="InterPro" id="IPR042112">
    <property type="entry name" value="P_AcTrfase_dom2"/>
</dbReference>
<evidence type="ECO:0000256" key="6">
    <source>
        <dbReference type="ARBA" id="ARBA00023002"/>
    </source>
</evidence>
<dbReference type="InterPro" id="IPR046346">
    <property type="entry name" value="Aminoacid_DH-like_N_sf"/>
</dbReference>
<dbReference type="Gene3D" id="3.40.50.10750">
    <property type="entry name" value="Isocitrate/Isopropylmalate dehydrogenase-like"/>
    <property type="match status" value="1"/>
</dbReference>
<dbReference type="InterPro" id="IPR012302">
    <property type="entry name" value="Malic_NAD-bd"/>
</dbReference>
<proteinExistence type="inferred from homology"/>
<evidence type="ECO:0000313" key="14">
    <source>
        <dbReference type="Proteomes" id="UP000389128"/>
    </source>
</evidence>
<keyword evidence="7" id="KW-0511">Multifunctional enzyme</keyword>
<dbReference type="GO" id="GO:0006108">
    <property type="term" value="P:malate metabolic process"/>
    <property type="evidence" value="ECO:0007669"/>
    <property type="project" value="InterPro"/>
</dbReference>
<keyword evidence="6" id="KW-0560">Oxidoreductase</keyword>
<dbReference type="SMART" id="SM01274">
    <property type="entry name" value="malic"/>
    <property type="match status" value="1"/>
</dbReference>
<dbReference type="InterPro" id="IPR012188">
    <property type="entry name" value="ME_PTA"/>
</dbReference>
<evidence type="ECO:0000256" key="8">
    <source>
        <dbReference type="PIRSR" id="PIRSR036684-1"/>
    </source>
</evidence>
<evidence type="ECO:0000256" key="2">
    <source>
        <dbReference type="ARBA" id="ARBA00001946"/>
    </source>
</evidence>
<dbReference type="GO" id="GO:0051287">
    <property type="term" value="F:NAD binding"/>
    <property type="evidence" value="ECO:0007669"/>
    <property type="project" value="InterPro"/>
</dbReference>
<dbReference type="Pfam" id="PF00390">
    <property type="entry name" value="malic"/>
    <property type="match status" value="1"/>
</dbReference>
<accession>A0A6C2D7K0</accession>
<name>A0A6C2D7K0_9RHOO</name>
<keyword evidence="14" id="KW-1185">Reference proteome</keyword>
<dbReference type="Gene3D" id="3.40.50.10950">
    <property type="match status" value="1"/>
</dbReference>
<keyword evidence="10" id="KW-0521">NADP</keyword>
<keyword evidence="5 9" id="KW-0479">Metal-binding</keyword>
<dbReference type="GO" id="GO:0016746">
    <property type="term" value="F:acyltransferase activity"/>
    <property type="evidence" value="ECO:0007669"/>
    <property type="project" value="InterPro"/>
</dbReference>
<dbReference type="FunFam" id="3.40.50.10380:FF:000003">
    <property type="entry name" value="NADP-dependent malic enzyme"/>
    <property type="match status" value="1"/>
</dbReference>
<dbReference type="SMART" id="SM00919">
    <property type="entry name" value="Malic_M"/>
    <property type="match status" value="1"/>
</dbReference>
<evidence type="ECO:0000256" key="7">
    <source>
        <dbReference type="ARBA" id="ARBA00023268"/>
    </source>
</evidence>
<dbReference type="InterPro" id="IPR045213">
    <property type="entry name" value="Malic_NAD-bd_bact_type"/>
</dbReference>
<organism evidence="13 14">
    <name type="scientific">Zoogloea oleivorans</name>
    <dbReference type="NCBI Taxonomy" id="1552750"/>
    <lineage>
        <taxon>Bacteria</taxon>
        <taxon>Pseudomonadati</taxon>
        <taxon>Pseudomonadota</taxon>
        <taxon>Betaproteobacteria</taxon>
        <taxon>Rhodocyclales</taxon>
        <taxon>Zoogloeaceae</taxon>
        <taxon>Zoogloea</taxon>
    </lineage>
</organism>
<evidence type="ECO:0000256" key="5">
    <source>
        <dbReference type="ARBA" id="ARBA00022723"/>
    </source>
</evidence>
<dbReference type="OrthoDB" id="9805787at2"/>
<dbReference type="NCBIfam" id="NF009501">
    <property type="entry name" value="PRK12861.1"/>
    <property type="match status" value="1"/>
</dbReference>
<gene>
    <name evidence="13" type="ORF">ETQ85_01410</name>
</gene>
<dbReference type="PANTHER" id="PTHR43237">
    <property type="entry name" value="NADP-DEPENDENT MALIC ENZYME"/>
    <property type="match status" value="1"/>
</dbReference>
<evidence type="ECO:0000256" key="1">
    <source>
        <dbReference type="ARBA" id="ARBA00001936"/>
    </source>
</evidence>
<comment type="similarity">
    <text evidence="3">In the N-terminal section; belongs to the malic enzymes family.</text>
</comment>
<evidence type="ECO:0000313" key="13">
    <source>
        <dbReference type="EMBL" id="TYC62237.1"/>
    </source>
</evidence>
<protein>
    <submittedName>
        <fullName evidence="13">NADP-dependent malic enzyme</fullName>
    </submittedName>
</protein>
<sequence>MDEQIRLAALEYHRYPKPGKISIAPTKALTNQQDLSLAYSPGVAAACDAIVEDPAEAANLTSRSNLIGVVTNGTAVLGLGNIGPLAAKPVMEGKAVLFKKFAGIDVFDLEIDEPDADKLIDMIAALEPTFGGINLEDIKAPECFYIEKKLRERMKIPVFHDDQHGTAIVVGAAILNGLHLLGKDLSKVKLVTSGAGAAALACLDLLVMLGIPVENIWVTDLEGVVYVGRTKLMDPIKDRYAKVTEARTLGEVIEGADVFLGLSAGGVMKPEMVARMAPNPMIMALANPTPEILPEEVKKVRSDALIATGRSDYPNQVNNVLCFPFIFRGALDVGATTITDEMKMAAVKAIAELARAEASDIVAAAYGENVSGFGPEYIIPKPFDPRLIVKIAPEVARAAMESGVATRPITDFEAYRQQLNNFVWQSGLVMKPVFQAAKQAPKRIIFAEGEAERVLRAVQTVVDEGLCRPILIGRPEVVVDNIERFGLRLRPEIDFEMVNPDSDPRFDQLWSHYHTLMERKGVSVDYAKREVRRRTTLIGSLLLKFGYADGMICGTYGMHGLHLKFVETVLGRQKGVRNFYTMNLLSLPGRTVFLCDTYVNYDPTPEQVVEMTRLAADEVRRFGIQPRIALLSHSSFGTDNSPTAEKMRKALVMLHTEHPELDVEGEMHGDAALDAGIRKQVFPNAKMSEDANLLIFPTLDAANIAFNLLKTAAGEGMTIGPILLGSAKPVHILTATATVRRIINMTALTVVEAGR</sequence>
<dbReference type="GO" id="GO:0016616">
    <property type="term" value="F:oxidoreductase activity, acting on the CH-OH group of donors, NAD or NADP as acceptor"/>
    <property type="evidence" value="ECO:0007669"/>
    <property type="project" value="InterPro"/>
</dbReference>
<dbReference type="EMBL" id="SDKK01000001">
    <property type="protein sequence ID" value="TYC62237.1"/>
    <property type="molecule type" value="Genomic_DNA"/>
</dbReference>
<feature type="binding site" evidence="9">
    <location>
        <position position="136"/>
    </location>
    <ligand>
        <name>a divalent metal cation</name>
        <dbReference type="ChEBI" id="CHEBI:60240"/>
    </ligand>
</feature>
<reference evidence="13 14" key="1">
    <citation type="submission" date="2019-01" db="EMBL/GenBank/DDBJ databases">
        <title>Zoogloea oleivorans genome sequencing and assembly.</title>
        <authorList>
            <person name="Tancsics A."/>
            <person name="Farkas M."/>
            <person name="Kriszt B."/>
            <person name="Maroti G."/>
            <person name="Horvath B."/>
        </authorList>
    </citation>
    <scope>NUCLEOTIDE SEQUENCE [LARGE SCALE GENOMIC DNA]</scope>
    <source>
        <strain evidence="13 14">Buc</strain>
    </source>
</reference>
<dbReference type="SUPFAM" id="SSF51735">
    <property type="entry name" value="NAD(P)-binding Rossmann-fold domains"/>
    <property type="match status" value="1"/>
</dbReference>